<evidence type="ECO:0000313" key="4">
    <source>
        <dbReference type="Proteomes" id="UP000184204"/>
    </source>
</evidence>
<dbReference type="InterPro" id="IPR043779">
    <property type="entry name" value="DUF5721"/>
</dbReference>
<accession>A0A0X8VAN0</accession>
<protein>
    <submittedName>
        <fullName evidence="2">Uncharacterized protein</fullName>
    </submittedName>
</protein>
<dbReference type="RefSeq" id="WP_066052400.1">
    <property type="nucleotide sequence ID" value="NZ_CP014223.1"/>
</dbReference>
<evidence type="ECO:0000313" key="1">
    <source>
        <dbReference type="EMBL" id="AMJ42107.1"/>
    </source>
</evidence>
<dbReference type="EMBL" id="FQUA01000003">
    <property type="protein sequence ID" value="SHE51567.1"/>
    <property type="molecule type" value="Genomic_DNA"/>
</dbReference>
<gene>
    <name evidence="1" type="ORF">CPRO_25590</name>
    <name evidence="2" type="ORF">SAMN02745151_00926</name>
</gene>
<evidence type="ECO:0000313" key="2">
    <source>
        <dbReference type="EMBL" id="SHE51567.1"/>
    </source>
</evidence>
<proteinExistence type="predicted"/>
<reference evidence="3" key="2">
    <citation type="submission" date="2016-01" db="EMBL/GenBank/DDBJ databases">
        <authorList>
            <person name="Poehlein A."/>
            <person name="Schlien K."/>
            <person name="Gottschalk G."/>
            <person name="Buckel W."/>
            <person name="Daniel R."/>
        </authorList>
    </citation>
    <scope>NUCLEOTIDE SEQUENCE [LARGE SCALE GENOMIC DNA]</scope>
    <source>
        <strain evidence="3">X2</strain>
    </source>
</reference>
<reference evidence="1 3" key="1">
    <citation type="journal article" date="2016" name="Genome Announc.">
        <title>Complete Genome Sequence of the Amino Acid-Fermenting Clostridium propionicum X2 (DSM 1682).</title>
        <authorList>
            <person name="Poehlein A."/>
            <person name="Schlien K."/>
            <person name="Chowdhury N.P."/>
            <person name="Gottschalk G."/>
            <person name="Buckel W."/>
            <person name="Daniel R."/>
        </authorList>
    </citation>
    <scope>NUCLEOTIDE SEQUENCE [LARGE SCALE GENOMIC DNA]</scope>
    <source>
        <strain evidence="1 3">X2</strain>
    </source>
</reference>
<dbReference type="Pfam" id="PF18988">
    <property type="entry name" value="DUF5721"/>
    <property type="match status" value="1"/>
</dbReference>
<name>A0A0X8VAN0_ANAPI</name>
<dbReference type="AlphaFoldDB" id="A0A0X8VAN0"/>
<keyword evidence="3" id="KW-1185">Reference proteome</keyword>
<dbReference type="KEGG" id="cpro:CPRO_25590"/>
<dbReference type="Proteomes" id="UP000184204">
    <property type="component" value="Unassembled WGS sequence"/>
</dbReference>
<reference evidence="4" key="3">
    <citation type="submission" date="2016-11" db="EMBL/GenBank/DDBJ databases">
        <authorList>
            <person name="Jaros S."/>
            <person name="Januszkiewicz K."/>
            <person name="Wedrychowicz H."/>
        </authorList>
    </citation>
    <scope>NUCLEOTIDE SEQUENCE [LARGE SCALE GENOMIC DNA]</scope>
    <source>
        <strain evidence="4">DSM 1682</strain>
    </source>
</reference>
<sequence>MLAFTVFDTKKLMAYLLKGDVFDHFTFRQGEIYSFASFTINGKKEESFLTEDDTEPFCLWADIKPFVFETVKGKRLPKSMKLVFSLPKEKIERYPNAKAVFLNLLFREGTLLCTTSITEETFSLEQKATKQWDEDIISFFKKHEIPIQIET</sequence>
<dbReference type="EMBL" id="CP014223">
    <property type="protein sequence ID" value="AMJ42107.1"/>
    <property type="molecule type" value="Genomic_DNA"/>
</dbReference>
<reference evidence="2" key="4">
    <citation type="submission" date="2016-11" db="EMBL/GenBank/DDBJ databases">
        <authorList>
            <person name="Varghese N."/>
            <person name="Submissions S."/>
        </authorList>
    </citation>
    <scope>NUCLEOTIDE SEQUENCE</scope>
    <source>
        <strain evidence="2">DSM 1682</strain>
    </source>
</reference>
<dbReference type="Proteomes" id="UP000068026">
    <property type="component" value="Chromosome"/>
</dbReference>
<organism evidence="2 4">
    <name type="scientific">Anaerotignum propionicum DSM 1682</name>
    <dbReference type="NCBI Taxonomy" id="991789"/>
    <lineage>
        <taxon>Bacteria</taxon>
        <taxon>Bacillati</taxon>
        <taxon>Bacillota</taxon>
        <taxon>Clostridia</taxon>
        <taxon>Lachnospirales</taxon>
        <taxon>Anaerotignaceae</taxon>
        <taxon>Anaerotignum</taxon>
    </lineage>
</organism>
<dbReference type="OrthoDB" id="9787986at2"/>
<evidence type="ECO:0000313" key="3">
    <source>
        <dbReference type="Proteomes" id="UP000068026"/>
    </source>
</evidence>